<organism evidence="2 3">
    <name type="scientific">Lysinibacillus capsici</name>
    <dbReference type="NCBI Taxonomy" id="2115968"/>
    <lineage>
        <taxon>Bacteria</taxon>
        <taxon>Bacillati</taxon>
        <taxon>Bacillota</taxon>
        <taxon>Bacilli</taxon>
        <taxon>Bacillales</taxon>
        <taxon>Bacillaceae</taxon>
        <taxon>Lysinibacillus</taxon>
    </lineage>
</organism>
<evidence type="ECO:0000256" key="1">
    <source>
        <dbReference type="SAM" id="Phobius"/>
    </source>
</evidence>
<keyword evidence="1" id="KW-0812">Transmembrane</keyword>
<dbReference type="Proteomes" id="UP000251431">
    <property type="component" value="Unassembled WGS sequence"/>
</dbReference>
<feature type="transmembrane region" description="Helical" evidence="1">
    <location>
        <begin position="93"/>
        <end position="115"/>
    </location>
</feature>
<gene>
    <name evidence="2" type="ORF">NCTC7582_03667</name>
</gene>
<evidence type="ECO:0000313" key="2">
    <source>
        <dbReference type="EMBL" id="SPU00868.1"/>
    </source>
</evidence>
<dbReference type="EMBL" id="UAQE01000001">
    <property type="protein sequence ID" value="SPU00868.1"/>
    <property type="molecule type" value="Genomic_DNA"/>
</dbReference>
<keyword evidence="1" id="KW-0472">Membrane</keyword>
<reference evidence="2 3" key="1">
    <citation type="submission" date="2018-06" db="EMBL/GenBank/DDBJ databases">
        <authorList>
            <consortium name="Pathogen Informatics"/>
            <person name="Doyle S."/>
        </authorList>
    </citation>
    <scope>NUCLEOTIDE SEQUENCE [LARGE SCALE GENOMIC DNA]</scope>
    <source>
        <strain evidence="2 3">NCTC7582</strain>
    </source>
</reference>
<sequence length="163" mass="17888">MKHKKGSTIFLKSVIMLLGIPVLALGLFWLPGIASRDAAAHPESSYLSYLFLLYVYALCIPYYTALYQAYRLLTNIDQHKAFSKSSVRALRTIKNCALTIVAGLALGIASIMIMFTGKEDITGIITLTLISIFVTSTIATFAAGLLRLLQKAIDLQNENQLTV</sequence>
<feature type="transmembrane region" description="Helical" evidence="1">
    <location>
        <begin position="121"/>
        <end position="146"/>
    </location>
</feature>
<dbReference type="RefSeq" id="WP_112117948.1">
    <property type="nucleotide sequence ID" value="NZ_UAQE01000001.1"/>
</dbReference>
<feature type="transmembrane region" description="Helical" evidence="1">
    <location>
        <begin position="9"/>
        <end position="30"/>
    </location>
</feature>
<evidence type="ECO:0000313" key="3">
    <source>
        <dbReference type="Proteomes" id="UP000251431"/>
    </source>
</evidence>
<protein>
    <submittedName>
        <fullName evidence="2">YoaS protein</fullName>
    </submittedName>
</protein>
<proteinExistence type="predicted"/>
<feature type="transmembrane region" description="Helical" evidence="1">
    <location>
        <begin position="50"/>
        <end position="73"/>
    </location>
</feature>
<dbReference type="AlphaFoldDB" id="A0A2X0Y4B1"/>
<dbReference type="Pfam" id="PF11188">
    <property type="entry name" value="DUF2975"/>
    <property type="match status" value="1"/>
</dbReference>
<keyword evidence="1" id="KW-1133">Transmembrane helix</keyword>
<accession>A0A2X0Y4B1</accession>
<dbReference type="InterPro" id="IPR021354">
    <property type="entry name" value="DUF2975"/>
</dbReference>
<name>A0A2X0Y4B1_9BACI</name>